<dbReference type="EMBL" id="CP027860">
    <property type="protein sequence ID" value="AVP99855.1"/>
    <property type="molecule type" value="Genomic_DNA"/>
</dbReference>
<dbReference type="SMART" id="SM00460">
    <property type="entry name" value="TGc"/>
    <property type="match status" value="1"/>
</dbReference>
<gene>
    <name evidence="2" type="ORF">C7S18_22940</name>
</gene>
<proteinExistence type="predicted"/>
<accession>A0A2P1PYC7</accession>
<reference evidence="2 3" key="2">
    <citation type="submission" date="2018-03" db="EMBL/GenBank/DDBJ databases">
        <authorList>
            <person name="Keele B.F."/>
        </authorList>
    </citation>
    <scope>NUCLEOTIDE SEQUENCE [LARGE SCALE GENOMIC DNA]</scope>
    <source>
        <strain evidence="2 3">D13</strain>
    </source>
</reference>
<name>A0A2P1PYC7_9GAMM</name>
<evidence type="ECO:0000313" key="2">
    <source>
        <dbReference type="EMBL" id="AVP99855.1"/>
    </source>
</evidence>
<dbReference type="KEGG" id="xba:C7S18_22940"/>
<dbReference type="InterPro" id="IPR002931">
    <property type="entry name" value="Transglutaminase-like"/>
</dbReference>
<evidence type="ECO:0000313" key="3">
    <source>
        <dbReference type="Proteomes" id="UP000241074"/>
    </source>
</evidence>
<dbReference type="AlphaFoldDB" id="A0A2P1PYC7"/>
<evidence type="ECO:0000259" key="1">
    <source>
        <dbReference type="SMART" id="SM00460"/>
    </source>
</evidence>
<dbReference type="Gene3D" id="3.10.620.30">
    <property type="match status" value="1"/>
</dbReference>
<dbReference type="InterPro" id="IPR038765">
    <property type="entry name" value="Papain-like_cys_pep_sf"/>
</dbReference>
<sequence>MLTTARNLGQIGLWLGLALAVPPLKAETFCVQHEGRIIGSLHTAETVSQNVRTAREHWRLYVRGARMEGDLQIKTEVRRGPDGILSASRFYQAGDVMERSDAQWLNSSWQIRMQQGADVVQTVGERPLERLPQSHPMAGDVASQFDALNFEVLPLRFGNDGWSDAEQLRRFQTDADGLMPEAVSLLGFHLTLARCTEAITERRRQTLDLDAASGLELPTVLTESQRAGKLGFEFQDVPTALVLPELTTQTARRNGERLAVVVCATCQLHAEMAPAPGPSATAPNTFVDSNHPAIIAQAAALRADTDRHTMQRLVRFVRRHLWDQTDTLGYASASQALLSAQGNCSEHALLLAALARANGIPTRIVHGLVYHPSRRHHEAALLPHLWVQAWIDGQWQHFDAGQKGYSAGHIALAISDGDPRSVNDQLTLILEARVQRVVALN</sequence>
<reference evidence="2 3" key="1">
    <citation type="submission" date="2018-03" db="EMBL/GenBank/DDBJ databases">
        <title>Ahniella affigens gen. nov., sp. nov., a gammaproteobacterium isolated from sandy soil near a stream.</title>
        <authorList>
            <person name="Ko Y."/>
            <person name="Kim J.-H."/>
        </authorList>
    </citation>
    <scope>NUCLEOTIDE SEQUENCE [LARGE SCALE GENOMIC DNA]</scope>
    <source>
        <strain evidence="2 3">D13</strain>
    </source>
</reference>
<protein>
    <recommendedName>
        <fullName evidence="1">Transglutaminase-like domain-containing protein</fullName>
    </recommendedName>
</protein>
<dbReference type="Pfam" id="PF01841">
    <property type="entry name" value="Transglut_core"/>
    <property type="match status" value="1"/>
</dbReference>
<feature type="domain" description="Transglutaminase-like" evidence="1">
    <location>
        <begin position="336"/>
        <end position="402"/>
    </location>
</feature>
<dbReference type="PANTHER" id="PTHR33490">
    <property type="entry name" value="BLR5614 PROTEIN-RELATED"/>
    <property type="match status" value="1"/>
</dbReference>
<keyword evidence="3" id="KW-1185">Reference proteome</keyword>
<organism evidence="2 3">
    <name type="scientific">Ahniella affigens</name>
    <dbReference type="NCBI Taxonomy" id="2021234"/>
    <lineage>
        <taxon>Bacteria</taxon>
        <taxon>Pseudomonadati</taxon>
        <taxon>Pseudomonadota</taxon>
        <taxon>Gammaproteobacteria</taxon>
        <taxon>Lysobacterales</taxon>
        <taxon>Rhodanobacteraceae</taxon>
        <taxon>Ahniella</taxon>
    </lineage>
</organism>
<dbReference type="SUPFAM" id="SSF54001">
    <property type="entry name" value="Cysteine proteinases"/>
    <property type="match status" value="1"/>
</dbReference>
<dbReference type="Proteomes" id="UP000241074">
    <property type="component" value="Chromosome"/>
</dbReference>
<dbReference type="OrthoDB" id="9804872at2"/>